<dbReference type="InterPro" id="IPR010290">
    <property type="entry name" value="TM_effector"/>
</dbReference>
<evidence type="ECO:0000313" key="8">
    <source>
        <dbReference type="EMBL" id="OCI31337.1"/>
    </source>
</evidence>
<proteinExistence type="predicted"/>
<keyword evidence="3" id="KW-1003">Cell membrane</keyword>
<dbReference type="EMBL" id="MAQA01000019">
    <property type="protein sequence ID" value="OCI31337.1"/>
    <property type="molecule type" value="Genomic_DNA"/>
</dbReference>
<keyword evidence="4 7" id="KW-0812">Transmembrane</keyword>
<organism evidence="8 9">
    <name type="scientific">Oerskovia enterophila</name>
    <dbReference type="NCBI Taxonomy" id="43678"/>
    <lineage>
        <taxon>Bacteria</taxon>
        <taxon>Bacillati</taxon>
        <taxon>Actinomycetota</taxon>
        <taxon>Actinomycetes</taxon>
        <taxon>Micrococcales</taxon>
        <taxon>Cellulomonadaceae</taxon>
        <taxon>Oerskovia</taxon>
    </lineage>
</organism>
<dbReference type="GO" id="GO:0016746">
    <property type="term" value="F:acyltransferase activity"/>
    <property type="evidence" value="ECO:0007669"/>
    <property type="project" value="UniProtKB-KW"/>
</dbReference>
<keyword evidence="9" id="KW-1185">Reference proteome</keyword>
<evidence type="ECO:0000256" key="2">
    <source>
        <dbReference type="ARBA" id="ARBA00022448"/>
    </source>
</evidence>
<dbReference type="Pfam" id="PF05977">
    <property type="entry name" value="MFS_3"/>
    <property type="match status" value="1"/>
</dbReference>
<keyword evidence="8" id="KW-0808">Transferase</keyword>
<comment type="subcellular location">
    <subcellularLocation>
        <location evidence="1">Cell membrane</location>
        <topology evidence="1">Multi-pass membrane protein</topology>
    </subcellularLocation>
</comment>
<name>A0ABX2Y452_9CELL</name>
<dbReference type="PANTHER" id="PTHR23513">
    <property type="entry name" value="INTEGRAL MEMBRANE EFFLUX PROTEIN-RELATED"/>
    <property type="match status" value="1"/>
</dbReference>
<sequence>MADGALNAAETAAFLLLSLPAGAWVDRMRKRRVLVAADLARAAILSVVVVAALTGNASMALLIGAAVVISTFSLFFDVAHQSYVPGLVGLDHVVEGNSKLQATQSVAMIAGPAIGGVALRVLSAPLVMVATVGTYLASALAMARISHREDLPSPENRRPLRTEIAEGLRFVASEPLLRRILACTSLSNLGGAIGNAVVVIFALRTLDVGTATYGVVLSASAAGGLLGAVLADRASRWVGPARIIPVSAVFTGLSYAITPAAAVVAVTGAGSTLVPVVLVVGGFVFNLAVVVYNVAQVSFRQRLCPPALLGRMNASARFIVWGPIPIGGLLGGWIGTVWGVAPALWIGAVVMTLGALPVLLSPLSRMTELPIPAHD</sequence>
<evidence type="ECO:0000256" key="1">
    <source>
        <dbReference type="ARBA" id="ARBA00004651"/>
    </source>
</evidence>
<dbReference type="InterPro" id="IPR036259">
    <property type="entry name" value="MFS_trans_sf"/>
</dbReference>
<evidence type="ECO:0000256" key="5">
    <source>
        <dbReference type="ARBA" id="ARBA00022989"/>
    </source>
</evidence>
<dbReference type="RefSeq" id="WP_248948486.1">
    <property type="nucleotide sequence ID" value="NZ_MAQA01000019.1"/>
</dbReference>
<feature type="transmembrane region" description="Helical" evidence="7">
    <location>
        <begin position="210"/>
        <end position="231"/>
    </location>
</feature>
<gene>
    <name evidence="8" type="ORF">OERS_18900</name>
</gene>
<dbReference type="Gene3D" id="1.20.1250.20">
    <property type="entry name" value="MFS general substrate transporter like domains"/>
    <property type="match status" value="1"/>
</dbReference>
<dbReference type="CDD" id="cd06173">
    <property type="entry name" value="MFS_MefA_like"/>
    <property type="match status" value="1"/>
</dbReference>
<reference evidence="8 9" key="1">
    <citation type="submission" date="2016-06" db="EMBL/GenBank/DDBJ databases">
        <title>Genome sequence of Oerskovia enterophila DSM 43852.</title>
        <authorList>
            <person name="Poehlein A."/>
            <person name="Jag V."/>
            <person name="Bengelsdorf F.R."/>
            <person name="Daniel R."/>
            <person name="Duerre P."/>
        </authorList>
    </citation>
    <scope>NUCLEOTIDE SEQUENCE [LARGE SCALE GENOMIC DNA]</scope>
    <source>
        <strain evidence="8 9">DSM 43852</strain>
    </source>
</reference>
<keyword evidence="5 7" id="KW-1133">Transmembrane helix</keyword>
<evidence type="ECO:0000256" key="4">
    <source>
        <dbReference type="ARBA" id="ARBA00022692"/>
    </source>
</evidence>
<feature type="transmembrane region" description="Helical" evidence="7">
    <location>
        <begin position="272"/>
        <end position="295"/>
    </location>
</feature>
<dbReference type="SUPFAM" id="SSF103473">
    <property type="entry name" value="MFS general substrate transporter"/>
    <property type="match status" value="1"/>
</dbReference>
<feature type="transmembrane region" description="Helical" evidence="7">
    <location>
        <begin position="316"/>
        <end position="334"/>
    </location>
</feature>
<keyword evidence="6 7" id="KW-0472">Membrane</keyword>
<dbReference type="Proteomes" id="UP000093412">
    <property type="component" value="Unassembled WGS sequence"/>
</dbReference>
<accession>A0ABX2Y452</accession>
<evidence type="ECO:0000256" key="3">
    <source>
        <dbReference type="ARBA" id="ARBA00022475"/>
    </source>
</evidence>
<feature type="transmembrane region" description="Helical" evidence="7">
    <location>
        <begin position="180"/>
        <end position="204"/>
    </location>
</feature>
<feature type="transmembrane region" description="Helical" evidence="7">
    <location>
        <begin position="6"/>
        <end position="26"/>
    </location>
</feature>
<dbReference type="PANTHER" id="PTHR23513:SF6">
    <property type="entry name" value="MAJOR FACILITATOR SUPERFAMILY ASSOCIATED DOMAIN-CONTAINING PROTEIN"/>
    <property type="match status" value="1"/>
</dbReference>
<feature type="transmembrane region" description="Helical" evidence="7">
    <location>
        <begin position="243"/>
        <end position="266"/>
    </location>
</feature>
<evidence type="ECO:0000256" key="6">
    <source>
        <dbReference type="ARBA" id="ARBA00023136"/>
    </source>
</evidence>
<comment type="caution">
    <text evidence="8">The sequence shown here is derived from an EMBL/GenBank/DDBJ whole genome shotgun (WGS) entry which is preliminary data.</text>
</comment>
<feature type="transmembrane region" description="Helical" evidence="7">
    <location>
        <begin position="340"/>
        <end position="360"/>
    </location>
</feature>
<keyword evidence="2" id="KW-0813">Transport</keyword>
<keyword evidence="8" id="KW-0012">Acyltransferase</keyword>
<feature type="transmembrane region" description="Helical" evidence="7">
    <location>
        <begin position="125"/>
        <end position="143"/>
    </location>
</feature>
<protein>
    <submittedName>
        <fullName evidence="8">2-acyl-glycerophospho-ethanolamine acyltransferase</fullName>
    </submittedName>
</protein>
<evidence type="ECO:0000256" key="7">
    <source>
        <dbReference type="SAM" id="Phobius"/>
    </source>
</evidence>
<evidence type="ECO:0000313" key="9">
    <source>
        <dbReference type="Proteomes" id="UP000093412"/>
    </source>
</evidence>